<reference evidence="1 2" key="1">
    <citation type="submission" date="2018-08" db="EMBL/GenBank/DDBJ databases">
        <title>Recombination of ecologically and evolutionarily significant loci maintains genetic cohesion in the Pseudomonas syringae species complex.</title>
        <authorList>
            <person name="Dillon M."/>
            <person name="Thakur S."/>
            <person name="Almeida R.N.D."/>
            <person name="Weir B.S."/>
            <person name="Guttman D.S."/>
        </authorList>
    </citation>
    <scope>NUCLEOTIDE SEQUENCE [LARGE SCALE GENOMIC DNA]</scope>
    <source>
        <strain evidence="1 2">ICMP 2788</strain>
    </source>
</reference>
<name>A0A3M6DWX5_PSESJ</name>
<dbReference type="RefSeq" id="WP_110817987.1">
    <property type="nucleotide sequence ID" value="NZ_QJTX01000005.1"/>
</dbReference>
<evidence type="ECO:0000313" key="1">
    <source>
        <dbReference type="EMBL" id="RMO23852.1"/>
    </source>
</evidence>
<comment type="caution">
    <text evidence="1">The sequence shown here is derived from an EMBL/GenBank/DDBJ whole genome shotgun (WGS) entry which is preliminary data.</text>
</comment>
<organism evidence="1 2">
    <name type="scientific">Pseudomonas syringae pv. pisi</name>
    <dbReference type="NCBI Taxonomy" id="59510"/>
    <lineage>
        <taxon>Bacteria</taxon>
        <taxon>Pseudomonadati</taxon>
        <taxon>Pseudomonadota</taxon>
        <taxon>Gammaproteobacteria</taxon>
        <taxon>Pseudomonadales</taxon>
        <taxon>Pseudomonadaceae</taxon>
        <taxon>Pseudomonas</taxon>
        <taxon>Pseudomonas syringae</taxon>
    </lineage>
</organism>
<dbReference type="AlphaFoldDB" id="A0A3M6DWX5"/>
<evidence type="ECO:0000313" key="2">
    <source>
        <dbReference type="Proteomes" id="UP000276886"/>
    </source>
</evidence>
<sequence>MSKQFTKDNLNDIVTESIVDSLNYNNKQAVTRARGGIPKPDQTYFERYSNNKSLILKNAGVEESSIPESINIENVLVAKQIHDYIIGNHHFVDFKEYYLNGHFKIDPTGPHTTLKITEEKLLRYNGVETLLNIKPLHNQPIGKGYTVDIPSQYNVAPLRAKGLLQGLMFAEGSVKSAYEHMQQQELNLKQKEPQRLKPKM</sequence>
<proteinExistence type="predicted"/>
<accession>A0A3M6DWX5</accession>
<protein>
    <submittedName>
        <fullName evidence="1">Uncharacterized protein</fullName>
    </submittedName>
</protein>
<gene>
    <name evidence="1" type="ORF">ALQ44_01586</name>
</gene>
<dbReference type="EMBL" id="RBPQ01000214">
    <property type="protein sequence ID" value="RMO23852.1"/>
    <property type="molecule type" value="Genomic_DNA"/>
</dbReference>
<dbReference type="Proteomes" id="UP000276886">
    <property type="component" value="Unassembled WGS sequence"/>
</dbReference>